<dbReference type="GO" id="GO:0003677">
    <property type="term" value="F:DNA binding"/>
    <property type="evidence" value="ECO:0007669"/>
    <property type="project" value="UniProtKB-KW"/>
</dbReference>
<evidence type="ECO:0000256" key="2">
    <source>
        <dbReference type="ARBA" id="ARBA00023082"/>
    </source>
</evidence>
<evidence type="ECO:0000256" key="3">
    <source>
        <dbReference type="ARBA" id="ARBA00023125"/>
    </source>
</evidence>
<reference evidence="9" key="2">
    <citation type="submission" date="2020-09" db="EMBL/GenBank/DDBJ databases">
        <authorList>
            <person name="Sun Q."/>
            <person name="Zhou Y."/>
        </authorList>
    </citation>
    <scope>NUCLEOTIDE SEQUENCE</scope>
    <source>
        <strain evidence="9">CGMCC 4.7138</strain>
    </source>
</reference>
<dbReference type="EMBL" id="BMMN01000001">
    <property type="protein sequence ID" value="GGN98901.1"/>
    <property type="molecule type" value="Genomic_DNA"/>
</dbReference>
<dbReference type="InterPro" id="IPR013324">
    <property type="entry name" value="RNA_pol_sigma_r3/r4-like"/>
</dbReference>
<reference evidence="9" key="1">
    <citation type="journal article" date="2014" name="Int. J. Syst. Evol. Microbiol.">
        <title>Complete genome sequence of Corynebacterium casei LMG S-19264T (=DSM 44701T), isolated from a smear-ripened cheese.</title>
        <authorList>
            <consortium name="US DOE Joint Genome Institute (JGI-PGF)"/>
            <person name="Walter F."/>
            <person name="Albersmeier A."/>
            <person name="Kalinowski J."/>
            <person name="Ruckert C."/>
        </authorList>
    </citation>
    <scope>NUCLEOTIDE SEQUENCE</scope>
    <source>
        <strain evidence="9">CGMCC 4.7138</strain>
    </source>
</reference>
<dbReference type="Pfam" id="PF04545">
    <property type="entry name" value="Sigma70_r4"/>
    <property type="match status" value="1"/>
</dbReference>
<feature type="domain" description="RNA polymerase sigma-70" evidence="7">
    <location>
        <begin position="258"/>
        <end position="271"/>
    </location>
</feature>
<dbReference type="InterPro" id="IPR014284">
    <property type="entry name" value="RNA_pol_sigma-70_dom"/>
</dbReference>
<dbReference type="PROSITE" id="PS00715">
    <property type="entry name" value="SIGMA70_1"/>
    <property type="match status" value="1"/>
</dbReference>
<evidence type="ECO:0000313" key="10">
    <source>
        <dbReference type="Proteomes" id="UP000653480"/>
    </source>
</evidence>
<dbReference type="Pfam" id="PF04542">
    <property type="entry name" value="Sigma70_r2"/>
    <property type="match status" value="1"/>
</dbReference>
<keyword evidence="10" id="KW-1185">Reference proteome</keyword>
<dbReference type="Proteomes" id="UP000653480">
    <property type="component" value="Unassembled WGS sequence"/>
</dbReference>
<dbReference type="InterPro" id="IPR013325">
    <property type="entry name" value="RNA_pol_sigma_r2"/>
</dbReference>
<dbReference type="InterPro" id="IPR050239">
    <property type="entry name" value="Sigma-70_RNA_pol_init_factors"/>
</dbReference>
<dbReference type="CDD" id="cd06171">
    <property type="entry name" value="Sigma70_r4"/>
    <property type="match status" value="1"/>
</dbReference>
<protein>
    <recommendedName>
        <fullName evidence="5">RNA polymerase sigma factor</fullName>
    </recommendedName>
</protein>
<dbReference type="Gene3D" id="1.10.10.10">
    <property type="entry name" value="Winged helix-like DNA-binding domain superfamily/Winged helix DNA-binding domain"/>
    <property type="match status" value="2"/>
</dbReference>
<evidence type="ECO:0000256" key="5">
    <source>
        <dbReference type="RuleBase" id="RU362124"/>
    </source>
</evidence>
<comment type="function">
    <text evidence="5">Sigma factors are initiation factors that promote the attachment of RNA polymerase to specific initiation sites and are then released.</text>
</comment>
<dbReference type="InterPro" id="IPR007627">
    <property type="entry name" value="RNA_pol_sigma70_r2"/>
</dbReference>
<dbReference type="InterPro" id="IPR000943">
    <property type="entry name" value="RNA_pol_sigma70"/>
</dbReference>
<feature type="region of interest" description="Disordered" evidence="6">
    <location>
        <begin position="134"/>
        <end position="162"/>
    </location>
</feature>
<dbReference type="SUPFAM" id="SSF88659">
    <property type="entry name" value="Sigma3 and sigma4 domains of RNA polymerase sigma factors"/>
    <property type="match status" value="1"/>
</dbReference>
<feature type="domain" description="RNA polymerase sigma-70" evidence="8">
    <location>
        <begin position="425"/>
        <end position="451"/>
    </location>
</feature>
<comment type="caution">
    <text evidence="9">The sequence shown here is derived from an EMBL/GenBank/DDBJ whole genome shotgun (WGS) entry which is preliminary data.</text>
</comment>
<proteinExistence type="inferred from homology"/>
<evidence type="ECO:0000313" key="9">
    <source>
        <dbReference type="EMBL" id="GGN98901.1"/>
    </source>
</evidence>
<dbReference type="PRINTS" id="PR00046">
    <property type="entry name" value="SIGMA70FCT"/>
</dbReference>
<dbReference type="PROSITE" id="PS00716">
    <property type="entry name" value="SIGMA70_2"/>
    <property type="match status" value="1"/>
</dbReference>
<sequence length="475" mass="52434">MTVDTPLARLGEPGLHQVVARVLRQLRSSAVNGAVPPGVFEDAAEQMRLTPEARERVVAALADMGLRVVVTRPTATVARSERSERALALVRQHIPTGHVTREQLSRFGRLAGLDAEEIASLPERAKMAGIVVLHDEPVSSRPEPASPPGREPEPAPESDGRTYDFPQAVAVARHLINGDRLRTNPGRRLLSATEEVGLSILLRGGVDRAGVEPTDEELSALPADDIRRVARNAFVLHNTRLVYSIIVGYLGQGLEEEDLVQHGILGLIRAARKFDPRKGHKFSTYATWWIRQTVIRAIADEGAAIRIPVHMHEKMRMVAATESALRRAGKSATAVDVALATGLDVRAVEEARALSKVTDSLDRIIGDGANLGDFLSLPDPTPGPEERLQEMLSEEAVEEWLAPLSEKEADILRRHLGLDDDEPQTLEQIGHHYGVTRERIRQIEAKALEQIRERLPEELRERIPAHLRKRSKKKA</sequence>
<dbReference type="AlphaFoldDB" id="A0A8H9GTR6"/>
<dbReference type="InterPro" id="IPR007630">
    <property type="entry name" value="RNA_pol_sigma70_r4"/>
</dbReference>
<keyword evidence="2 5" id="KW-0731">Sigma factor</keyword>
<dbReference type="InterPro" id="IPR036388">
    <property type="entry name" value="WH-like_DNA-bd_sf"/>
</dbReference>
<dbReference type="GO" id="GO:0006352">
    <property type="term" value="P:DNA-templated transcription initiation"/>
    <property type="evidence" value="ECO:0007669"/>
    <property type="project" value="InterPro"/>
</dbReference>
<dbReference type="Gene3D" id="1.10.601.10">
    <property type="entry name" value="RNA Polymerase Primary Sigma Factor"/>
    <property type="match status" value="1"/>
</dbReference>
<organism evidence="9 10">
    <name type="scientific">Microbispora bryophytorum</name>
    <dbReference type="NCBI Taxonomy" id="1460882"/>
    <lineage>
        <taxon>Bacteria</taxon>
        <taxon>Bacillati</taxon>
        <taxon>Actinomycetota</taxon>
        <taxon>Actinomycetes</taxon>
        <taxon>Streptosporangiales</taxon>
        <taxon>Streptosporangiaceae</taxon>
        <taxon>Microbispora</taxon>
    </lineage>
</organism>
<dbReference type="PANTHER" id="PTHR30603:SF47">
    <property type="entry name" value="RNA POLYMERASE SIGMA FACTOR SIGD, CHLOROPLASTIC"/>
    <property type="match status" value="1"/>
</dbReference>
<dbReference type="NCBIfam" id="TIGR02937">
    <property type="entry name" value="sigma70-ECF"/>
    <property type="match status" value="1"/>
</dbReference>
<dbReference type="PANTHER" id="PTHR30603">
    <property type="entry name" value="RNA POLYMERASE SIGMA FACTOR RPO"/>
    <property type="match status" value="1"/>
</dbReference>
<comment type="similarity">
    <text evidence="5">Belongs to the sigma-70 factor family.</text>
</comment>
<evidence type="ECO:0000256" key="1">
    <source>
        <dbReference type="ARBA" id="ARBA00023015"/>
    </source>
</evidence>
<keyword evidence="1 5" id="KW-0805">Transcription regulation</keyword>
<evidence type="ECO:0000259" key="8">
    <source>
        <dbReference type="PROSITE" id="PS00716"/>
    </source>
</evidence>
<evidence type="ECO:0000259" key="7">
    <source>
        <dbReference type="PROSITE" id="PS00715"/>
    </source>
</evidence>
<gene>
    <name evidence="9" type="ORF">GCM10011574_03990</name>
</gene>
<keyword evidence="4 5" id="KW-0804">Transcription</keyword>
<evidence type="ECO:0000256" key="4">
    <source>
        <dbReference type="ARBA" id="ARBA00023163"/>
    </source>
</evidence>
<name>A0A8H9GTR6_9ACTN</name>
<dbReference type="GO" id="GO:0016987">
    <property type="term" value="F:sigma factor activity"/>
    <property type="evidence" value="ECO:0007669"/>
    <property type="project" value="UniProtKB-KW"/>
</dbReference>
<dbReference type="SUPFAM" id="SSF88946">
    <property type="entry name" value="Sigma2 domain of RNA polymerase sigma factors"/>
    <property type="match status" value="1"/>
</dbReference>
<dbReference type="RefSeq" id="WP_167748075.1">
    <property type="nucleotide sequence ID" value="NZ_BMMN01000001.1"/>
</dbReference>
<feature type="compositionally biased region" description="Basic and acidic residues" evidence="6">
    <location>
        <begin position="150"/>
        <end position="162"/>
    </location>
</feature>
<accession>A0A8H9GTR6</accession>
<evidence type="ECO:0000256" key="6">
    <source>
        <dbReference type="SAM" id="MobiDB-lite"/>
    </source>
</evidence>
<keyword evidence="3 5" id="KW-0238">DNA-binding</keyword>